<sequence length="57" mass="5757">KGGKGGGAEAPVDEQPPAETSISERSELESGMLLLQAMRRNAAAARSNVAAAPVHDG</sequence>
<keyword evidence="3" id="KW-1185">Reference proteome</keyword>
<dbReference type="AlphaFoldDB" id="A0A813EL17"/>
<reference evidence="2" key="1">
    <citation type="submission" date="2021-02" db="EMBL/GenBank/DDBJ databases">
        <authorList>
            <person name="Dougan E. K."/>
            <person name="Rhodes N."/>
            <person name="Thang M."/>
            <person name="Chan C."/>
        </authorList>
    </citation>
    <scope>NUCLEOTIDE SEQUENCE</scope>
</reference>
<feature type="non-terminal residue" evidence="2">
    <location>
        <position position="1"/>
    </location>
</feature>
<feature type="region of interest" description="Disordered" evidence="1">
    <location>
        <begin position="1"/>
        <end position="29"/>
    </location>
</feature>
<name>A0A813EL17_POLGL</name>
<organism evidence="2 3">
    <name type="scientific">Polarella glacialis</name>
    <name type="common">Dinoflagellate</name>
    <dbReference type="NCBI Taxonomy" id="89957"/>
    <lineage>
        <taxon>Eukaryota</taxon>
        <taxon>Sar</taxon>
        <taxon>Alveolata</taxon>
        <taxon>Dinophyceae</taxon>
        <taxon>Suessiales</taxon>
        <taxon>Suessiaceae</taxon>
        <taxon>Polarella</taxon>
    </lineage>
</organism>
<protein>
    <submittedName>
        <fullName evidence="2">Uncharacterized protein</fullName>
    </submittedName>
</protein>
<accession>A0A813EL17</accession>
<dbReference type="Proteomes" id="UP000654075">
    <property type="component" value="Unassembled WGS sequence"/>
</dbReference>
<evidence type="ECO:0000313" key="3">
    <source>
        <dbReference type="Proteomes" id="UP000654075"/>
    </source>
</evidence>
<gene>
    <name evidence="2" type="ORF">PGLA1383_LOCUS18482</name>
</gene>
<dbReference type="EMBL" id="CAJNNV010011873">
    <property type="protein sequence ID" value="CAE8600145.1"/>
    <property type="molecule type" value="Genomic_DNA"/>
</dbReference>
<evidence type="ECO:0000256" key="1">
    <source>
        <dbReference type="SAM" id="MobiDB-lite"/>
    </source>
</evidence>
<evidence type="ECO:0000313" key="2">
    <source>
        <dbReference type="EMBL" id="CAE8600145.1"/>
    </source>
</evidence>
<comment type="caution">
    <text evidence="2">The sequence shown here is derived from an EMBL/GenBank/DDBJ whole genome shotgun (WGS) entry which is preliminary data.</text>
</comment>
<proteinExistence type="predicted"/>